<evidence type="ECO:0000256" key="3">
    <source>
        <dbReference type="ARBA" id="ARBA00022801"/>
    </source>
</evidence>
<keyword evidence="4" id="KW-0106">Calcium</keyword>
<dbReference type="RefSeq" id="WP_344411611.1">
    <property type="nucleotide sequence ID" value="NZ_BAAAQK010000001.1"/>
</dbReference>
<dbReference type="Gene3D" id="3.30.1120.10">
    <property type="match status" value="1"/>
</dbReference>
<evidence type="ECO:0000256" key="4">
    <source>
        <dbReference type="ARBA" id="ARBA00022837"/>
    </source>
</evidence>
<evidence type="ECO:0000256" key="5">
    <source>
        <dbReference type="SAM" id="MobiDB-lite"/>
    </source>
</evidence>
<feature type="domain" description="Sulfatase N-terminal" evidence="6">
    <location>
        <begin position="45"/>
        <end position="456"/>
    </location>
</feature>
<dbReference type="Proteomes" id="UP001500449">
    <property type="component" value="Unassembled WGS sequence"/>
</dbReference>
<dbReference type="Gene3D" id="3.40.720.10">
    <property type="entry name" value="Alkaline Phosphatase, subunit A"/>
    <property type="match status" value="1"/>
</dbReference>
<dbReference type="PANTHER" id="PTHR42693">
    <property type="entry name" value="ARYLSULFATASE FAMILY MEMBER"/>
    <property type="match status" value="1"/>
</dbReference>
<gene>
    <name evidence="7" type="primary">atsD</name>
    <name evidence="7" type="ORF">GCM10009836_02360</name>
</gene>
<dbReference type="InterPro" id="IPR050738">
    <property type="entry name" value="Sulfatase"/>
</dbReference>
<sequence>MTSPSTDPRLQLPLPDQVRRPSTEPDVRNSVHPPLETAAPPRDAPNVVIVLLDDMGFGASSAFGGPCHMPAAERLAQGGLKYSRFHTTALCSPTRQSLLTGRNHHAVNMAAITGLATSVPGYTSVRPRSAATIAEVLKHNGYKTAAFGKMHQTPIWETSASGPFDRWPTGEGFERFYGFIGGEADQWSPLLYEGTSPVEPPSDPDYHLSTDLTDQAIAWVRSQRTLAPDSPFFLYLSFGATHAPHHAPASWIEKYRGRFDEGWDAERERILASQVALGVVPEGCELTRRHDEIPAWNDLSEDEKLVAARLMEAFAGFAEHTDNEVSRLLDALTELDSLDNTLFLYILGDNGASGEGGIPGTTNEVASLNGLHDSTENVLAHLDKIGGPESYNHYPVGWAHATNTPYQWTKSVASHWGGTRVGMIAHYPDRIPEGGQIRNQWHHVIDVVPTILELAGLPAPKTVNGFDQQPIDGVSFAYSFDDAAAEDQHTTQYFEIFGNRGVFHQGWSACTKHSNPWNGRSKLIPFADDVWVLYAPGDWSQAHDLAAAMPEKLRELQELFRAEAERNFVYPMDDRRSERRDTELVGRPDPLAGRTTMTLYPGMSRLAESAVPTVRNKAHQVSAALSLREDDEDGVILSQGGRFGGWVLYLRDGRLEYCHNWLDRERYVVAAPTALGAGSHVVSYRFVPDEGEGFGRGGIGELHCDGELLASARIERTVPHYFGTATSTDVGCDLGSPVVGGYRCARGAFTGDIEWVRIDVDGPPVEAPHQVTEDIELATQ</sequence>
<evidence type="ECO:0000259" key="6">
    <source>
        <dbReference type="Pfam" id="PF00884"/>
    </source>
</evidence>
<evidence type="ECO:0000313" key="7">
    <source>
        <dbReference type="EMBL" id="GAA1828146.1"/>
    </source>
</evidence>
<accession>A0ABN2MI80</accession>
<dbReference type="PANTHER" id="PTHR42693:SF43">
    <property type="entry name" value="BLL2667 PROTEIN"/>
    <property type="match status" value="1"/>
</dbReference>
<keyword evidence="3" id="KW-0378">Hydrolase</keyword>
<feature type="region of interest" description="Disordered" evidence="5">
    <location>
        <begin position="1"/>
        <end position="40"/>
    </location>
</feature>
<keyword evidence="2" id="KW-0479">Metal-binding</keyword>
<feature type="compositionally biased region" description="Basic and acidic residues" evidence="5">
    <location>
        <begin position="17"/>
        <end position="29"/>
    </location>
</feature>
<comment type="caution">
    <text evidence="7">The sequence shown here is derived from an EMBL/GenBank/DDBJ whole genome shotgun (WGS) entry which is preliminary data.</text>
</comment>
<dbReference type="InterPro" id="IPR013320">
    <property type="entry name" value="ConA-like_dom_sf"/>
</dbReference>
<protein>
    <submittedName>
        <fullName evidence="7">Arylsulfatase AtsD</fullName>
    </submittedName>
</protein>
<dbReference type="PROSITE" id="PS00523">
    <property type="entry name" value="SULFATASE_1"/>
    <property type="match status" value="1"/>
</dbReference>
<dbReference type="EMBL" id="BAAAQK010000001">
    <property type="protein sequence ID" value="GAA1828146.1"/>
    <property type="molecule type" value="Genomic_DNA"/>
</dbReference>
<evidence type="ECO:0000256" key="1">
    <source>
        <dbReference type="ARBA" id="ARBA00008779"/>
    </source>
</evidence>
<evidence type="ECO:0000313" key="8">
    <source>
        <dbReference type="Proteomes" id="UP001500449"/>
    </source>
</evidence>
<dbReference type="SUPFAM" id="SSF53649">
    <property type="entry name" value="Alkaline phosphatase-like"/>
    <property type="match status" value="1"/>
</dbReference>
<dbReference type="SUPFAM" id="SSF49899">
    <property type="entry name" value="Concanavalin A-like lectins/glucanases"/>
    <property type="match status" value="1"/>
</dbReference>
<evidence type="ECO:0000256" key="2">
    <source>
        <dbReference type="ARBA" id="ARBA00022723"/>
    </source>
</evidence>
<name>A0ABN2MI80_9PSEU</name>
<organism evidence="7 8">
    <name type="scientific">Pseudonocardia ailaonensis</name>
    <dbReference type="NCBI Taxonomy" id="367279"/>
    <lineage>
        <taxon>Bacteria</taxon>
        <taxon>Bacillati</taxon>
        <taxon>Actinomycetota</taxon>
        <taxon>Actinomycetes</taxon>
        <taxon>Pseudonocardiales</taxon>
        <taxon>Pseudonocardiaceae</taxon>
        <taxon>Pseudonocardia</taxon>
    </lineage>
</organism>
<reference evidence="7 8" key="1">
    <citation type="journal article" date="2019" name="Int. J. Syst. Evol. Microbiol.">
        <title>The Global Catalogue of Microorganisms (GCM) 10K type strain sequencing project: providing services to taxonomists for standard genome sequencing and annotation.</title>
        <authorList>
            <consortium name="The Broad Institute Genomics Platform"/>
            <consortium name="The Broad Institute Genome Sequencing Center for Infectious Disease"/>
            <person name="Wu L."/>
            <person name="Ma J."/>
        </authorList>
    </citation>
    <scope>NUCLEOTIDE SEQUENCE [LARGE SCALE GENOMIC DNA]</scope>
    <source>
        <strain evidence="7 8">JCM 16009</strain>
    </source>
</reference>
<dbReference type="Pfam" id="PF00884">
    <property type="entry name" value="Sulfatase"/>
    <property type="match status" value="1"/>
</dbReference>
<dbReference type="InterPro" id="IPR017850">
    <property type="entry name" value="Alkaline_phosphatase_core_sf"/>
</dbReference>
<keyword evidence="8" id="KW-1185">Reference proteome</keyword>
<comment type="similarity">
    <text evidence="1">Belongs to the sulfatase family.</text>
</comment>
<dbReference type="CDD" id="cd16025">
    <property type="entry name" value="PAS_like"/>
    <property type="match status" value="1"/>
</dbReference>
<dbReference type="InterPro" id="IPR000917">
    <property type="entry name" value="Sulfatase_N"/>
</dbReference>
<proteinExistence type="inferred from homology"/>
<dbReference type="InterPro" id="IPR024607">
    <property type="entry name" value="Sulfatase_CS"/>
</dbReference>